<protein>
    <submittedName>
        <fullName evidence="1">Uncharacterized protein</fullName>
    </submittedName>
</protein>
<reference evidence="1" key="1">
    <citation type="submission" date="2022-05" db="EMBL/GenBank/DDBJ databases">
        <title>The Musa troglodytarum L. genome provides insights into the mechanism of non-climacteric behaviour and enrichment of carotenoids.</title>
        <authorList>
            <person name="Wang J."/>
        </authorList>
    </citation>
    <scope>NUCLEOTIDE SEQUENCE</scope>
    <source>
        <tissue evidence="1">Leaf</tissue>
    </source>
</reference>
<gene>
    <name evidence="1" type="ORF">MUK42_19035</name>
</gene>
<name>A0A9E7JF81_9LILI</name>
<proteinExistence type="predicted"/>
<sequence>MVLWEMTLATAYFLGLKRTYGITVMIHRRASSALVTPSSVNSFTGGPVVSLMWWSESFKACNTGRSAGNSILLWL</sequence>
<evidence type="ECO:0000313" key="1">
    <source>
        <dbReference type="EMBL" id="URD78749.1"/>
    </source>
</evidence>
<dbReference type="PANTHER" id="PTHR35998:SF1">
    <property type="entry name" value="OS02G0127900 PROTEIN"/>
    <property type="match status" value="1"/>
</dbReference>
<dbReference type="Proteomes" id="UP001055439">
    <property type="component" value="Chromosome 10"/>
</dbReference>
<dbReference type="EMBL" id="CP097503">
    <property type="protein sequence ID" value="URD78749.1"/>
    <property type="molecule type" value="Genomic_DNA"/>
</dbReference>
<dbReference type="AlphaFoldDB" id="A0A9E7JF81"/>
<evidence type="ECO:0000313" key="2">
    <source>
        <dbReference type="Proteomes" id="UP001055439"/>
    </source>
</evidence>
<keyword evidence="2" id="KW-1185">Reference proteome</keyword>
<organism evidence="1 2">
    <name type="scientific">Musa troglodytarum</name>
    <name type="common">fe'i banana</name>
    <dbReference type="NCBI Taxonomy" id="320322"/>
    <lineage>
        <taxon>Eukaryota</taxon>
        <taxon>Viridiplantae</taxon>
        <taxon>Streptophyta</taxon>
        <taxon>Embryophyta</taxon>
        <taxon>Tracheophyta</taxon>
        <taxon>Spermatophyta</taxon>
        <taxon>Magnoliopsida</taxon>
        <taxon>Liliopsida</taxon>
        <taxon>Zingiberales</taxon>
        <taxon>Musaceae</taxon>
        <taxon>Musa</taxon>
    </lineage>
</organism>
<dbReference type="OrthoDB" id="2018352at2759"/>
<accession>A0A9E7JF81</accession>
<dbReference type="PANTHER" id="PTHR35998">
    <property type="entry name" value="OS02G0127900 PROTEIN"/>
    <property type="match status" value="1"/>
</dbReference>